<dbReference type="STRING" id="22663.A0A218XE32"/>
<dbReference type="GO" id="GO:0015031">
    <property type="term" value="P:protein transport"/>
    <property type="evidence" value="ECO:0007669"/>
    <property type="project" value="UniProtKB-KW"/>
</dbReference>
<dbReference type="Proteomes" id="UP000197138">
    <property type="component" value="Unassembled WGS sequence"/>
</dbReference>
<reference evidence="14" key="2">
    <citation type="submission" date="2017-06" db="EMBL/GenBank/DDBJ databases">
        <title>The pomegranate genome and the genomics of punicalagin biosynthesis.</title>
        <authorList>
            <person name="Xu C."/>
        </authorList>
    </citation>
    <scope>NUCLEOTIDE SEQUENCE [LARGE SCALE GENOMIC DNA]</scope>
    <source>
        <tissue evidence="14">Fresh leaf</tissue>
    </source>
</reference>
<dbReference type="EMBL" id="MTKT01001941">
    <property type="protein sequence ID" value="OWM82966.1"/>
    <property type="molecule type" value="Genomic_DNA"/>
</dbReference>
<keyword evidence="7" id="KW-0653">Protein transport</keyword>
<evidence type="ECO:0000313" key="14">
    <source>
        <dbReference type="EMBL" id="OWM82966.1"/>
    </source>
</evidence>
<feature type="transmembrane region" description="Helical" evidence="13">
    <location>
        <begin position="14"/>
        <end position="37"/>
    </location>
</feature>
<keyword evidence="6" id="KW-0509">mRNA transport</keyword>
<keyword evidence="12" id="KW-0539">Nucleus</keyword>
<evidence type="ECO:0000313" key="15">
    <source>
        <dbReference type="EMBL" id="PKI71747.1"/>
    </source>
</evidence>
<evidence type="ECO:0000256" key="7">
    <source>
        <dbReference type="ARBA" id="ARBA00022927"/>
    </source>
</evidence>
<dbReference type="Proteomes" id="UP000233551">
    <property type="component" value="Unassembled WGS sequence"/>
</dbReference>
<evidence type="ECO:0000256" key="4">
    <source>
        <dbReference type="ARBA" id="ARBA00022448"/>
    </source>
</evidence>
<name>A0A218XE32_PUNGR</name>
<gene>
    <name evidence="14" type="ORF">CDL15_Pgr005366</name>
    <name evidence="15" type="ORF">CRG98_007880</name>
</gene>
<sequence>MSPLPPETIPRKRFLGFLIWQSIPSTLLFVSLNALFAVCSPRPTNPTSVSSRVVAFFTSVVMFQLSQLLFSASLSSLSTPSLSRPASPLELGFVLVRLAIGSQPPGPPPEGRRRMELSLSIAAFLGACAVSGAVSVVAVCWALGGGSFSVKVVGFRGFAVGLFYGLFYVYKQRWILKFPIIQRPLFFSFKMGVPSAIGIAFRLSAVAYVFSAVLLALVRLHFKIQMPGGRLMFERIIFFIGMFVVFLCWELSHHLHQALHTKRSIFAPPRGSAAAETNPSEPLLAALEESSPHSLVQYLAYLDLCMLCESNVDTWRRAAFFEETGETYKRVIAVCLRPLERLATKLTEGLESSSVDITLQQSNQLLLPSNGSQLELLKDYQLYAWSARTVASLTARSHSEDRFGIAQLSGSNASVVSTLLSCLLAVETFSGKRTHLQSSHQLVGPGGIRWAAPNTGRRDFPSSVMGKKRGSPLHSRAYAVADVLKVSLYQIVSAFYGEMQGAAKSGLLERDWIVSSKPIFGTREALLQKLRIFLDYKAS</sequence>
<reference evidence="15 17" key="3">
    <citation type="submission" date="2017-11" db="EMBL/GenBank/DDBJ databases">
        <title>De-novo sequencing of pomegranate (Punica granatum L.) genome.</title>
        <authorList>
            <person name="Akparov Z."/>
            <person name="Amiraslanov A."/>
            <person name="Hajiyeva S."/>
            <person name="Abbasov M."/>
            <person name="Kaur K."/>
            <person name="Hamwieh A."/>
            <person name="Solovyev V."/>
            <person name="Salamov A."/>
            <person name="Braich B."/>
            <person name="Kosarev P."/>
            <person name="Mahmoud A."/>
            <person name="Hajiyev E."/>
            <person name="Babayeva S."/>
            <person name="Izzatullayeva V."/>
            <person name="Mammadov A."/>
            <person name="Mammadov A."/>
            <person name="Sharifova S."/>
            <person name="Ojaghi J."/>
            <person name="Eynullazada K."/>
            <person name="Bayramov B."/>
            <person name="Abdulazimova A."/>
            <person name="Shahmuradov I."/>
        </authorList>
    </citation>
    <scope>NUCLEOTIDE SEQUENCE [LARGE SCALE GENOMIC DNA]</scope>
    <source>
        <strain evidence="15">AG2017</strain>
        <strain evidence="17">cv. AG2017</strain>
        <tissue evidence="15">Leaf</tissue>
    </source>
</reference>
<accession>A0A218XE32</accession>
<dbReference type="InterPro" id="IPR019049">
    <property type="entry name" value="Nucleoporin_prot_Ndc1/Nup"/>
</dbReference>
<evidence type="ECO:0000256" key="11">
    <source>
        <dbReference type="ARBA" id="ARBA00023136"/>
    </source>
</evidence>
<evidence type="ECO:0008006" key="18">
    <source>
        <dbReference type="Google" id="ProtNLM"/>
    </source>
</evidence>
<evidence type="ECO:0000256" key="10">
    <source>
        <dbReference type="ARBA" id="ARBA00023132"/>
    </source>
</evidence>
<dbReference type="GO" id="GO:0070762">
    <property type="term" value="C:nuclear pore transmembrane ring"/>
    <property type="evidence" value="ECO:0007669"/>
    <property type="project" value="TreeGrafter"/>
</dbReference>
<feature type="transmembrane region" description="Helical" evidence="13">
    <location>
        <begin position="49"/>
        <end position="70"/>
    </location>
</feature>
<feature type="transmembrane region" description="Helical" evidence="13">
    <location>
        <begin position="236"/>
        <end position="255"/>
    </location>
</feature>
<dbReference type="OrthoDB" id="67850at2759"/>
<evidence type="ECO:0000256" key="1">
    <source>
        <dbReference type="ARBA" id="ARBA00004232"/>
    </source>
</evidence>
<evidence type="ECO:0000256" key="6">
    <source>
        <dbReference type="ARBA" id="ARBA00022816"/>
    </source>
</evidence>
<evidence type="ECO:0000313" key="17">
    <source>
        <dbReference type="Proteomes" id="UP000233551"/>
    </source>
</evidence>
<evidence type="ECO:0000256" key="8">
    <source>
        <dbReference type="ARBA" id="ARBA00022989"/>
    </source>
</evidence>
<dbReference type="GO" id="GO:0006999">
    <property type="term" value="P:nuclear pore organization"/>
    <property type="evidence" value="ECO:0007669"/>
    <property type="project" value="TreeGrafter"/>
</dbReference>
<comment type="subcellular location">
    <subcellularLocation>
        <location evidence="1">Nucleus membrane</location>
        <topology evidence="1">Multi-pass membrane protein</topology>
    </subcellularLocation>
    <subcellularLocation>
        <location evidence="2">Nucleus</location>
        <location evidence="2">Nuclear pore complex</location>
    </subcellularLocation>
</comment>
<keyword evidence="4" id="KW-0813">Transport</keyword>
<feature type="transmembrane region" description="Helical" evidence="13">
    <location>
        <begin position="150"/>
        <end position="170"/>
    </location>
</feature>
<evidence type="ECO:0000313" key="16">
    <source>
        <dbReference type="Proteomes" id="UP000197138"/>
    </source>
</evidence>
<comment type="similarity">
    <text evidence="3">Belongs to the NDC1 family.</text>
</comment>
<evidence type="ECO:0000256" key="5">
    <source>
        <dbReference type="ARBA" id="ARBA00022692"/>
    </source>
</evidence>
<keyword evidence="10" id="KW-0906">Nuclear pore complex</keyword>
<keyword evidence="8 13" id="KW-1133">Transmembrane helix</keyword>
<dbReference type="EMBL" id="PGOL01000361">
    <property type="protein sequence ID" value="PKI71747.1"/>
    <property type="molecule type" value="Genomic_DNA"/>
</dbReference>
<keyword evidence="9" id="KW-0811">Translocation</keyword>
<proteinExistence type="inferred from homology"/>
<keyword evidence="11 13" id="KW-0472">Membrane</keyword>
<organism evidence="14 16">
    <name type="scientific">Punica granatum</name>
    <name type="common">Pomegranate</name>
    <dbReference type="NCBI Taxonomy" id="22663"/>
    <lineage>
        <taxon>Eukaryota</taxon>
        <taxon>Viridiplantae</taxon>
        <taxon>Streptophyta</taxon>
        <taxon>Embryophyta</taxon>
        <taxon>Tracheophyta</taxon>
        <taxon>Spermatophyta</taxon>
        <taxon>Magnoliopsida</taxon>
        <taxon>eudicotyledons</taxon>
        <taxon>Gunneridae</taxon>
        <taxon>Pentapetalae</taxon>
        <taxon>rosids</taxon>
        <taxon>malvids</taxon>
        <taxon>Myrtales</taxon>
        <taxon>Lythraceae</taxon>
        <taxon>Punica</taxon>
    </lineage>
</organism>
<keyword evidence="17" id="KW-1185">Reference proteome</keyword>
<reference evidence="16" key="1">
    <citation type="journal article" date="2017" name="Plant J.">
        <title>The pomegranate (Punica granatum L.) genome and the genomics of punicalagin biosynthesis.</title>
        <authorList>
            <person name="Qin G."/>
            <person name="Xu C."/>
            <person name="Ming R."/>
            <person name="Tang H."/>
            <person name="Guyot R."/>
            <person name="Kramer E.M."/>
            <person name="Hu Y."/>
            <person name="Yi X."/>
            <person name="Qi Y."/>
            <person name="Xu X."/>
            <person name="Gao Z."/>
            <person name="Pan H."/>
            <person name="Jian J."/>
            <person name="Tian Y."/>
            <person name="Yue Z."/>
            <person name="Xu Y."/>
        </authorList>
    </citation>
    <scope>NUCLEOTIDE SEQUENCE [LARGE SCALE GENOMIC DNA]</scope>
    <source>
        <strain evidence="16">cv. Dabenzi</strain>
    </source>
</reference>
<dbReference type="PANTHER" id="PTHR13269">
    <property type="entry name" value="NUCLEOPORIN NDC1"/>
    <property type="match status" value="1"/>
</dbReference>
<dbReference type="AlphaFoldDB" id="A0A218XE32"/>
<evidence type="ECO:0000256" key="9">
    <source>
        <dbReference type="ARBA" id="ARBA00023010"/>
    </source>
</evidence>
<keyword evidence="5 13" id="KW-0812">Transmembrane</keyword>
<evidence type="ECO:0000256" key="3">
    <source>
        <dbReference type="ARBA" id="ARBA00005760"/>
    </source>
</evidence>
<comment type="caution">
    <text evidence="14">The sequence shown here is derived from an EMBL/GenBank/DDBJ whole genome shotgun (WGS) entry which is preliminary data.</text>
</comment>
<evidence type="ECO:0000256" key="2">
    <source>
        <dbReference type="ARBA" id="ARBA00004567"/>
    </source>
</evidence>
<dbReference type="GO" id="GO:0031965">
    <property type="term" value="C:nuclear membrane"/>
    <property type="evidence" value="ECO:0007669"/>
    <property type="project" value="UniProtKB-SubCell"/>
</dbReference>
<dbReference type="GO" id="GO:0051028">
    <property type="term" value="P:mRNA transport"/>
    <property type="evidence" value="ECO:0007669"/>
    <property type="project" value="UniProtKB-KW"/>
</dbReference>
<protein>
    <recommendedName>
        <fullName evidence="18">Nucleoporin NDC1</fullName>
    </recommendedName>
</protein>
<feature type="transmembrane region" description="Helical" evidence="13">
    <location>
        <begin position="121"/>
        <end position="144"/>
    </location>
</feature>
<evidence type="ECO:0000256" key="13">
    <source>
        <dbReference type="SAM" id="Phobius"/>
    </source>
</evidence>
<dbReference type="GeneID" id="116188498"/>
<evidence type="ECO:0000256" key="12">
    <source>
        <dbReference type="ARBA" id="ARBA00023242"/>
    </source>
</evidence>
<dbReference type="PANTHER" id="PTHR13269:SF6">
    <property type="entry name" value="NUCLEOPORIN NDC1"/>
    <property type="match status" value="1"/>
</dbReference>
<dbReference type="Pfam" id="PF09531">
    <property type="entry name" value="Ndc1_Nup"/>
    <property type="match status" value="2"/>
</dbReference>
<feature type="transmembrane region" description="Helical" evidence="13">
    <location>
        <begin position="191"/>
        <end position="216"/>
    </location>
</feature>
<dbReference type="GO" id="GO:0030674">
    <property type="term" value="F:protein-macromolecule adaptor activity"/>
    <property type="evidence" value="ECO:0007669"/>
    <property type="project" value="TreeGrafter"/>
</dbReference>